<dbReference type="RefSeq" id="XP_040779068.1">
    <property type="nucleotide sequence ID" value="XM_040916843.1"/>
</dbReference>
<dbReference type="AlphaFoldDB" id="A0A9P5CS13"/>
<accession>A0A9P5CS13</accession>
<comment type="caution">
    <text evidence="1">The sequence shown here is derived from an EMBL/GenBank/DDBJ whole genome shotgun (WGS) entry which is preliminary data.</text>
</comment>
<keyword evidence="2" id="KW-1185">Reference proteome</keyword>
<evidence type="ECO:0000313" key="1">
    <source>
        <dbReference type="EMBL" id="KAF3768107.1"/>
    </source>
</evidence>
<proteinExistence type="predicted"/>
<feature type="non-terminal residue" evidence="1">
    <location>
        <position position="1"/>
    </location>
</feature>
<name>A0A9P5CS13_CRYP1</name>
<protein>
    <submittedName>
        <fullName evidence="1">Uncharacterized protein</fullName>
    </submittedName>
</protein>
<evidence type="ECO:0000313" key="2">
    <source>
        <dbReference type="Proteomes" id="UP000803844"/>
    </source>
</evidence>
<organism evidence="1 2">
    <name type="scientific">Cryphonectria parasitica (strain ATCC 38755 / EP155)</name>
    <dbReference type="NCBI Taxonomy" id="660469"/>
    <lineage>
        <taxon>Eukaryota</taxon>
        <taxon>Fungi</taxon>
        <taxon>Dikarya</taxon>
        <taxon>Ascomycota</taxon>
        <taxon>Pezizomycotina</taxon>
        <taxon>Sordariomycetes</taxon>
        <taxon>Sordariomycetidae</taxon>
        <taxon>Diaporthales</taxon>
        <taxon>Cryphonectriaceae</taxon>
        <taxon>Cryphonectria-Endothia species complex</taxon>
        <taxon>Cryphonectria</taxon>
    </lineage>
</organism>
<sequence>KSEQRFQLSLTIDLQDFKVMPCSFCVSKGLECKMMKSTKQYFCYIRWSCSCNDSDIPVNALSRITIELDCLDRKELDAEEVLFKLQSKLDEAIARLMRLQKQKRSLHNCSAKIIS</sequence>
<gene>
    <name evidence="1" type="ORF">M406DRAFT_252424</name>
</gene>
<dbReference type="EMBL" id="MU032346">
    <property type="protein sequence ID" value="KAF3768107.1"/>
    <property type="molecule type" value="Genomic_DNA"/>
</dbReference>
<reference evidence="1" key="1">
    <citation type="journal article" date="2020" name="Phytopathology">
        <title>Genome sequence of the chestnut blight fungus Cryphonectria parasitica EP155: A fundamental resource for an archetypical invasive plant pathogen.</title>
        <authorList>
            <person name="Crouch J.A."/>
            <person name="Dawe A."/>
            <person name="Aerts A."/>
            <person name="Barry K."/>
            <person name="Churchill A.C.L."/>
            <person name="Grimwood J."/>
            <person name="Hillman B."/>
            <person name="Milgroom M.G."/>
            <person name="Pangilinan J."/>
            <person name="Smith M."/>
            <person name="Salamov A."/>
            <person name="Schmutz J."/>
            <person name="Yadav J."/>
            <person name="Grigoriev I.V."/>
            <person name="Nuss D."/>
        </authorList>
    </citation>
    <scope>NUCLEOTIDE SEQUENCE</scope>
    <source>
        <strain evidence="1">EP155</strain>
    </source>
</reference>
<dbReference type="Proteomes" id="UP000803844">
    <property type="component" value="Unassembled WGS sequence"/>
</dbReference>
<dbReference type="GeneID" id="63833972"/>